<protein>
    <submittedName>
        <fullName evidence="1">Uncharacterized protein</fullName>
    </submittedName>
</protein>
<accession>A0A4C1UMT2</accession>
<evidence type="ECO:0000313" key="1">
    <source>
        <dbReference type="EMBL" id="GBP27741.1"/>
    </source>
</evidence>
<name>A0A4C1UMT2_EUMVA</name>
<organism evidence="1 2">
    <name type="scientific">Eumeta variegata</name>
    <name type="common">Bagworm moth</name>
    <name type="synonym">Eumeta japonica</name>
    <dbReference type="NCBI Taxonomy" id="151549"/>
    <lineage>
        <taxon>Eukaryota</taxon>
        <taxon>Metazoa</taxon>
        <taxon>Ecdysozoa</taxon>
        <taxon>Arthropoda</taxon>
        <taxon>Hexapoda</taxon>
        <taxon>Insecta</taxon>
        <taxon>Pterygota</taxon>
        <taxon>Neoptera</taxon>
        <taxon>Endopterygota</taxon>
        <taxon>Lepidoptera</taxon>
        <taxon>Glossata</taxon>
        <taxon>Ditrysia</taxon>
        <taxon>Tineoidea</taxon>
        <taxon>Psychidae</taxon>
        <taxon>Oiketicinae</taxon>
        <taxon>Eumeta</taxon>
    </lineage>
</organism>
<evidence type="ECO:0000313" key="2">
    <source>
        <dbReference type="Proteomes" id="UP000299102"/>
    </source>
</evidence>
<reference evidence="1 2" key="1">
    <citation type="journal article" date="2019" name="Commun. Biol.">
        <title>The bagworm genome reveals a unique fibroin gene that provides high tensile strength.</title>
        <authorList>
            <person name="Kono N."/>
            <person name="Nakamura H."/>
            <person name="Ohtoshi R."/>
            <person name="Tomita M."/>
            <person name="Numata K."/>
            <person name="Arakawa K."/>
        </authorList>
    </citation>
    <scope>NUCLEOTIDE SEQUENCE [LARGE SCALE GENOMIC DNA]</scope>
</reference>
<gene>
    <name evidence="1" type="ORF">EVAR_82790_1</name>
</gene>
<dbReference type="AlphaFoldDB" id="A0A4C1UMT2"/>
<dbReference type="EMBL" id="BGZK01000198">
    <property type="protein sequence ID" value="GBP27741.1"/>
    <property type="molecule type" value="Genomic_DNA"/>
</dbReference>
<dbReference type="Proteomes" id="UP000299102">
    <property type="component" value="Unassembled WGS sequence"/>
</dbReference>
<keyword evidence="2" id="KW-1185">Reference proteome</keyword>
<sequence>MLHSHLDEFKDNMGAYSEEQGEPHPQLVVSLKYFFVIPYQTFHPYINPLSRFTKKVNGVTDGVGQRVAEEVPPTPAQNGNAPARGRLWGRAPMLHTLRIEKLARLHENLQGSESKIERKQTSGVHQRRGQKVTCRVKNNVDVVECADVDDAAT</sequence>
<proteinExistence type="predicted"/>
<comment type="caution">
    <text evidence="1">The sequence shown here is derived from an EMBL/GenBank/DDBJ whole genome shotgun (WGS) entry which is preliminary data.</text>
</comment>